<evidence type="ECO:0000256" key="1">
    <source>
        <dbReference type="SAM" id="MobiDB-lite"/>
    </source>
</evidence>
<feature type="region of interest" description="Disordered" evidence="1">
    <location>
        <begin position="51"/>
        <end position="87"/>
    </location>
</feature>
<name>A0A1H1GKB0_NATTX</name>
<accession>A0A1H1GKB0</accession>
<dbReference type="RefSeq" id="WP_090382107.1">
    <property type="nucleotide sequence ID" value="NZ_FNLC01000002.1"/>
</dbReference>
<feature type="transmembrane region" description="Helical" evidence="2">
    <location>
        <begin position="12"/>
        <end position="35"/>
    </location>
</feature>
<reference evidence="4" key="1">
    <citation type="submission" date="2016-10" db="EMBL/GenBank/DDBJ databases">
        <authorList>
            <person name="Varghese N."/>
            <person name="Submissions S."/>
        </authorList>
    </citation>
    <scope>NUCLEOTIDE SEQUENCE [LARGE SCALE GENOMIC DNA]</scope>
    <source>
        <strain evidence="4">DSM 24767</strain>
    </source>
</reference>
<dbReference type="EMBL" id="FNLC01000002">
    <property type="protein sequence ID" value="SDR13630.1"/>
    <property type="molecule type" value="Genomic_DNA"/>
</dbReference>
<keyword evidence="4" id="KW-1185">Reference proteome</keyword>
<evidence type="ECO:0000256" key="2">
    <source>
        <dbReference type="SAM" id="Phobius"/>
    </source>
</evidence>
<keyword evidence="2" id="KW-0472">Membrane</keyword>
<dbReference type="OrthoDB" id="206449at2157"/>
<organism evidence="3 4">
    <name type="scientific">Natronobacterium texcoconense</name>
    <dbReference type="NCBI Taxonomy" id="1095778"/>
    <lineage>
        <taxon>Archaea</taxon>
        <taxon>Methanobacteriati</taxon>
        <taxon>Methanobacteriota</taxon>
        <taxon>Stenosarchaea group</taxon>
        <taxon>Halobacteria</taxon>
        <taxon>Halobacteriales</taxon>
        <taxon>Natrialbaceae</taxon>
        <taxon>Natronobacterium</taxon>
    </lineage>
</organism>
<feature type="compositionally biased region" description="Acidic residues" evidence="1">
    <location>
        <begin position="70"/>
        <end position="87"/>
    </location>
</feature>
<evidence type="ECO:0000313" key="3">
    <source>
        <dbReference type="EMBL" id="SDR13630.1"/>
    </source>
</evidence>
<proteinExistence type="predicted"/>
<keyword evidence="2" id="KW-0812">Transmembrane</keyword>
<protein>
    <submittedName>
        <fullName evidence="3">Uncharacterized protein</fullName>
    </submittedName>
</protein>
<dbReference type="STRING" id="1095778.SAMN04489842_2474"/>
<dbReference type="AlphaFoldDB" id="A0A1H1GKB0"/>
<keyword evidence="2" id="KW-1133">Transmembrane helix</keyword>
<sequence length="87" mass="9310">MLLSAIPSDPGTLLLALFALFGLPLIIFSLVLFYAGYVRYDADQSLEALETDPVETENAPERGTQSAEALETDATVDDTAPDSDTES</sequence>
<gene>
    <name evidence="3" type="ORF">SAMN04489842_2474</name>
</gene>
<evidence type="ECO:0000313" key="4">
    <source>
        <dbReference type="Proteomes" id="UP000198848"/>
    </source>
</evidence>
<dbReference type="Proteomes" id="UP000198848">
    <property type="component" value="Unassembled WGS sequence"/>
</dbReference>